<comment type="caution">
    <text evidence="2">The sequence shown here is derived from an EMBL/GenBank/DDBJ whole genome shotgun (WGS) entry which is preliminary data.</text>
</comment>
<feature type="region of interest" description="Disordered" evidence="1">
    <location>
        <begin position="80"/>
        <end position="111"/>
    </location>
</feature>
<reference evidence="2 3" key="1">
    <citation type="submission" date="2020-08" db="EMBL/GenBank/DDBJ databases">
        <title>Sequencing the genomes of 1000 actinobacteria strains.</title>
        <authorList>
            <person name="Klenk H.-P."/>
        </authorList>
    </citation>
    <scope>NUCLEOTIDE SEQUENCE [LARGE SCALE GENOMIC DNA]</scope>
    <source>
        <strain evidence="2 3">DSM 44936</strain>
    </source>
</reference>
<protein>
    <submittedName>
        <fullName evidence="2">Uncharacterized protein</fullName>
    </submittedName>
</protein>
<dbReference type="Proteomes" id="UP000555564">
    <property type="component" value="Unassembled WGS sequence"/>
</dbReference>
<sequence length="111" mass="11613">MLVEAILHRTSPGAAAASPADGIRVLALLPAHWRTGLSTSNGAITLRLDTTDDTTAAEIHAALADALSDPALHHWRLDSCRPVVPGTATPQAASRPRDARQEPPGVTRPDS</sequence>
<dbReference type="EMBL" id="JACHIU010000001">
    <property type="protein sequence ID" value="MBB6473940.1"/>
    <property type="molecule type" value="Genomic_DNA"/>
</dbReference>
<gene>
    <name evidence="2" type="ORF">BJ992_003371</name>
</gene>
<dbReference type="RefSeq" id="WP_184982013.1">
    <property type="nucleotide sequence ID" value="NZ_BAAALO010000078.1"/>
</dbReference>
<accession>A0A7X0IEW1</accession>
<evidence type="ECO:0000256" key="1">
    <source>
        <dbReference type="SAM" id="MobiDB-lite"/>
    </source>
</evidence>
<name>A0A7X0IEW1_9ACTN</name>
<evidence type="ECO:0000313" key="2">
    <source>
        <dbReference type="EMBL" id="MBB6473940.1"/>
    </source>
</evidence>
<keyword evidence="3" id="KW-1185">Reference proteome</keyword>
<dbReference type="AlphaFoldDB" id="A0A7X0IEW1"/>
<evidence type="ECO:0000313" key="3">
    <source>
        <dbReference type="Proteomes" id="UP000555564"/>
    </source>
</evidence>
<proteinExistence type="predicted"/>
<organism evidence="2 3">
    <name type="scientific">Sphaerisporangium rubeum</name>
    <dbReference type="NCBI Taxonomy" id="321317"/>
    <lineage>
        <taxon>Bacteria</taxon>
        <taxon>Bacillati</taxon>
        <taxon>Actinomycetota</taxon>
        <taxon>Actinomycetes</taxon>
        <taxon>Streptosporangiales</taxon>
        <taxon>Streptosporangiaceae</taxon>
        <taxon>Sphaerisporangium</taxon>
    </lineage>
</organism>